<keyword evidence="1" id="KW-0472">Membrane</keyword>
<proteinExistence type="predicted"/>
<evidence type="ECO:0000313" key="2">
    <source>
        <dbReference type="EMBL" id="MFC6951401.1"/>
    </source>
</evidence>
<gene>
    <name evidence="2" type="ORF">ACFQGB_00875</name>
</gene>
<evidence type="ECO:0000256" key="1">
    <source>
        <dbReference type="SAM" id="Phobius"/>
    </source>
</evidence>
<organism evidence="2 3">
    <name type="scientific">Halorubellus litoreus</name>
    <dbReference type="NCBI Taxonomy" id="755308"/>
    <lineage>
        <taxon>Archaea</taxon>
        <taxon>Methanobacteriati</taxon>
        <taxon>Methanobacteriota</taxon>
        <taxon>Stenosarchaea group</taxon>
        <taxon>Halobacteria</taxon>
        <taxon>Halobacteriales</taxon>
        <taxon>Halorubellaceae</taxon>
        <taxon>Halorubellus</taxon>
    </lineage>
</organism>
<comment type="caution">
    <text evidence="2">The sequence shown here is derived from an EMBL/GenBank/DDBJ whole genome shotgun (WGS) entry which is preliminary data.</text>
</comment>
<dbReference type="AlphaFoldDB" id="A0ABD5VBT3"/>
<evidence type="ECO:0000313" key="3">
    <source>
        <dbReference type="Proteomes" id="UP001596395"/>
    </source>
</evidence>
<keyword evidence="3" id="KW-1185">Reference proteome</keyword>
<dbReference type="RefSeq" id="WP_336348436.1">
    <property type="nucleotide sequence ID" value="NZ_JAZAQL010000001.1"/>
</dbReference>
<evidence type="ECO:0008006" key="4">
    <source>
        <dbReference type="Google" id="ProtNLM"/>
    </source>
</evidence>
<dbReference type="Proteomes" id="UP001596395">
    <property type="component" value="Unassembled WGS sequence"/>
</dbReference>
<protein>
    <recommendedName>
        <fullName evidence="4">Phospholipase_D-nuclease N-terminal</fullName>
    </recommendedName>
</protein>
<accession>A0ABD5VBT3</accession>
<feature type="transmembrane region" description="Helical" evidence="1">
    <location>
        <begin position="38"/>
        <end position="58"/>
    </location>
</feature>
<reference evidence="2 3" key="1">
    <citation type="journal article" date="2019" name="Int. J. Syst. Evol. Microbiol.">
        <title>The Global Catalogue of Microorganisms (GCM) 10K type strain sequencing project: providing services to taxonomists for standard genome sequencing and annotation.</title>
        <authorList>
            <consortium name="The Broad Institute Genomics Platform"/>
            <consortium name="The Broad Institute Genome Sequencing Center for Infectious Disease"/>
            <person name="Wu L."/>
            <person name="Ma J."/>
        </authorList>
    </citation>
    <scope>NUCLEOTIDE SEQUENCE [LARGE SCALE GENOMIC DNA]</scope>
    <source>
        <strain evidence="2 3">GX26</strain>
    </source>
</reference>
<dbReference type="EMBL" id="JBHSXN010000001">
    <property type="protein sequence ID" value="MFC6951401.1"/>
    <property type="molecule type" value="Genomic_DNA"/>
</dbReference>
<keyword evidence="1" id="KW-1133">Transmembrane helix</keyword>
<sequence>MELVTVLFVLAVVVIVAWSGVAAWVVREASAAGPGSAAKWGMTVLCTGPAGLVAYLALGSPKTGARR</sequence>
<name>A0ABD5VBT3_9EURY</name>
<keyword evidence="1" id="KW-0812">Transmembrane</keyword>